<protein>
    <submittedName>
        <fullName evidence="1">Uncharacterized protein</fullName>
    </submittedName>
</protein>
<sequence length="146" mass="16700">MVRSTVMEDQSDPSDSLIVQDIVDGTGNWLCNALVACFSGEVLSCRGVFCLVEDRWEDADELWKLVWALPGSQHVTHFLWDCPALAKLWCHFVPTTKQRLFSDAARVDCLLVNLKRDHMLAHLETKEWADLHDEIFVYWCAGSEKC</sequence>
<reference evidence="1 2" key="1">
    <citation type="submission" date="2015-01" db="EMBL/GenBank/DDBJ databases">
        <title>Genome of allotetraploid Gossypium barbadense reveals genomic plasticity and fiber elongation in cotton evolution.</title>
        <authorList>
            <person name="Chen X."/>
            <person name="Liu X."/>
            <person name="Zhao B."/>
            <person name="Zheng H."/>
            <person name="Hu Y."/>
            <person name="Lu G."/>
            <person name="Yang C."/>
            <person name="Chen J."/>
            <person name="Shan C."/>
            <person name="Zhang L."/>
            <person name="Zhou Y."/>
            <person name="Wang L."/>
            <person name="Guo W."/>
            <person name="Bai Y."/>
            <person name="Ruan J."/>
            <person name="Shangguan X."/>
            <person name="Mao Y."/>
            <person name="Jiang J."/>
            <person name="Zhu Y."/>
            <person name="Lei J."/>
            <person name="Kang H."/>
            <person name="Chen S."/>
            <person name="He X."/>
            <person name="Wang R."/>
            <person name="Wang Y."/>
            <person name="Chen J."/>
            <person name="Wang L."/>
            <person name="Yu S."/>
            <person name="Wang B."/>
            <person name="Wei J."/>
            <person name="Song S."/>
            <person name="Lu X."/>
            <person name="Gao Z."/>
            <person name="Gu W."/>
            <person name="Deng X."/>
            <person name="Ma D."/>
            <person name="Wang S."/>
            <person name="Liang W."/>
            <person name="Fang L."/>
            <person name="Cai C."/>
            <person name="Zhu X."/>
            <person name="Zhou B."/>
            <person name="Zhang Y."/>
            <person name="Chen Z."/>
            <person name="Xu S."/>
            <person name="Zhu R."/>
            <person name="Wang S."/>
            <person name="Zhang T."/>
            <person name="Zhao G."/>
        </authorList>
    </citation>
    <scope>NUCLEOTIDE SEQUENCE [LARGE SCALE GENOMIC DNA]</scope>
    <source>
        <strain evidence="2">cv. Xinhai21</strain>
        <tissue evidence="1">Leaf</tissue>
    </source>
</reference>
<organism evidence="1 2">
    <name type="scientific">Gossypium barbadense</name>
    <name type="common">Sea Island cotton</name>
    <name type="synonym">Hibiscus barbadensis</name>
    <dbReference type="NCBI Taxonomy" id="3634"/>
    <lineage>
        <taxon>Eukaryota</taxon>
        <taxon>Viridiplantae</taxon>
        <taxon>Streptophyta</taxon>
        <taxon>Embryophyta</taxon>
        <taxon>Tracheophyta</taxon>
        <taxon>Spermatophyta</taxon>
        <taxon>Magnoliopsida</taxon>
        <taxon>eudicotyledons</taxon>
        <taxon>Gunneridae</taxon>
        <taxon>Pentapetalae</taxon>
        <taxon>rosids</taxon>
        <taxon>malvids</taxon>
        <taxon>Malvales</taxon>
        <taxon>Malvaceae</taxon>
        <taxon>Malvoideae</taxon>
        <taxon>Gossypium</taxon>
    </lineage>
</organism>
<evidence type="ECO:0000313" key="1">
    <source>
        <dbReference type="EMBL" id="PPS18588.1"/>
    </source>
</evidence>
<name>A0A2P5YSK5_GOSBA</name>
<proteinExistence type="predicted"/>
<evidence type="ECO:0000313" key="2">
    <source>
        <dbReference type="Proteomes" id="UP000239757"/>
    </source>
</evidence>
<gene>
    <name evidence="1" type="ORF">GOBAR_AA01975</name>
</gene>
<dbReference type="EMBL" id="KZ662821">
    <property type="protein sequence ID" value="PPS18588.1"/>
    <property type="molecule type" value="Genomic_DNA"/>
</dbReference>
<dbReference type="Proteomes" id="UP000239757">
    <property type="component" value="Unassembled WGS sequence"/>
</dbReference>
<dbReference type="AlphaFoldDB" id="A0A2P5YSK5"/>
<accession>A0A2P5YSK5</accession>